<organism evidence="3 4">
    <name type="scientific">Cyanoderma ruficeps</name>
    <name type="common">rufous-capped babbler</name>
    <dbReference type="NCBI Taxonomy" id="181631"/>
    <lineage>
        <taxon>Eukaryota</taxon>
        <taxon>Metazoa</taxon>
        <taxon>Chordata</taxon>
        <taxon>Craniata</taxon>
        <taxon>Vertebrata</taxon>
        <taxon>Euteleostomi</taxon>
        <taxon>Archelosauria</taxon>
        <taxon>Archosauria</taxon>
        <taxon>Dinosauria</taxon>
        <taxon>Saurischia</taxon>
        <taxon>Theropoda</taxon>
        <taxon>Coelurosauria</taxon>
        <taxon>Aves</taxon>
        <taxon>Neognathae</taxon>
        <taxon>Neoaves</taxon>
        <taxon>Telluraves</taxon>
        <taxon>Australaves</taxon>
        <taxon>Passeriformes</taxon>
        <taxon>Sylvioidea</taxon>
        <taxon>Timaliidae</taxon>
        <taxon>Cyanoderma</taxon>
    </lineage>
</organism>
<keyword evidence="1" id="KW-0479">Metal-binding</keyword>
<dbReference type="InterPro" id="IPR013087">
    <property type="entry name" value="Znf_C2H2_type"/>
</dbReference>
<evidence type="ECO:0000313" key="4">
    <source>
        <dbReference type="Proteomes" id="UP000694396"/>
    </source>
</evidence>
<sequence>PARVSPAPGAGGRCRSCGRSFLYLGNLLEH</sequence>
<keyword evidence="1" id="KW-0862">Zinc</keyword>
<proteinExistence type="predicted"/>
<dbReference type="GO" id="GO:0008270">
    <property type="term" value="F:zinc ion binding"/>
    <property type="evidence" value="ECO:0007669"/>
    <property type="project" value="UniProtKB-KW"/>
</dbReference>
<keyword evidence="4" id="KW-1185">Reference proteome</keyword>
<feature type="domain" description="C2H2-type" evidence="2">
    <location>
        <begin position="12"/>
        <end position="30"/>
    </location>
</feature>
<reference evidence="3" key="1">
    <citation type="submission" date="2025-08" db="UniProtKB">
        <authorList>
            <consortium name="Ensembl"/>
        </authorList>
    </citation>
    <scope>IDENTIFICATION</scope>
</reference>
<protein>
    <recommendedName>
        <fullName evidence="2">C2H2-type domain-containing protein</fullName>
    </recommendedName>
</protein>
<dbReference type="Proteomes" id="UP000694396">
    <property type="component" value="Unplaced"/>
</dbReference>
<keyword evidence="1" id="KW-0863">Zinc-finger</keyword>
<dbReference type="PROSITE" id="PS50157">
    <property type="entry name" value="ZINC_FINGER_C2H2_2"/>
    <property type="match status" value="1"/>
</dbReference>
<accession>A0A8C3QNK3</accession>
<evidence type="ECO:0000259" key="2">
    <source>
        <dbReference type="PROSITE" id="PS50157"/>
    </source>
</evidence>
<evidence type="ECO:0000256" key="1">
    <source>
        <dbReference type="PROSITE-ProRule" id="PRU00042"/>
    </source>
</evidence>
<reference evidence="3" key="2">
    <citation type="submission" date="2025-09" db="UniProtKB">
        <authorList>
            <consortium name="Ensembl"/>
        </authorList>
    </citation>
    <scope>IDENTIFICATION</scope>
</reference>
<name>A0A8C3QNK3_9PASS</name>
<evidence type="ECO:0000313" key="3">
    <source>
        <dbReference type="Ensembl" id="ENSCRFP00000008949.1"/>
    </source>
</evidence>
<dbReference type="Ensembl" id="ENSCRFT00000009274.1">
    <property type="protein sequence ID" value="ENSCRFP00000008949.1"/>
    <property type="gene ID" value="ENSCRFG00000007037.1"/>
</dbReference>
<dbReference type="AlphaFoldDB" id="A0A8C3QNK3"/>